<dbReference type="OrthoDB" id="6432522at2759"/>
<comment type="caution">
    <text evidence="1">The sequence shown here is derived from an EMBL/GenBank/DDBJ whole genome shotgun (WGS) entry which is preliminary data.</text>
</comment>
<evidence type="ECO:0008006" key="3">
    <source>
        <dbReference type="Google" id="ProtNLM"/>
    </source>
</evidence>
<keyword evidence="2" id="KW-1185">Reference proteome</keyword>
<name>A0A4Y2PD31_ARAVE</name>
<dbReference type="Proteomes" id="UP000499080">
    <property type="component" value="Unassembled WGS sequence"/>
</dbReference>
<gene>
    <name evidence="1" type="ORF">AVEN_21847_1</name>
</gene>
<evidence type="ECO:0000313" key="1">
    <source>
        <dbReference type="EMBL" id="GBN49845.1"/>
    </source>
</evidence>
<dbReference type="EMBL" id="BGPR01011146">
    <property type="protein sequence ID" value="GBN49845.1"/>
    <property type="molecule type" value="Genomic_DNA"/>
</dbReference>
<sequence length="211" mass="24931">MDSEEDAIIVLRCTFPNVKISGCNFRFTQNLWKHIQEIGLAKECKDDENIRFHLRMCAVLAHLPIEDIVDGWLCIMEDSPDNEKLQRFYDNFLNQWMENSVITIDMWNCLKKLHSTNNAVEGWHNKLYRLMNKPHPKIKSLVKSLKEEAEFNSFLKKRHVLKLEKKPRLKKYNNLNKRISKILDDYCKAPSRDSDTIRKCSKALAFVGKFE</sequence>
<proteinExistence type="predicted"/>
<dbReference type="AlphaFoldDB" id="A0A4Y2PD31"/>
<protein>
    <recommendedName>
        <fullName evidence="3">MULE transposase domain-containing protein</fullName>
    </recommendedName>
</protein>
<organism evidence="1 2">
    <name type="scientific">Araneus ventricosus</name>
    <name type="common">Orbweaver spider</name>
    <name type="synonym">Epeira ventricosa</name>
    <dbReference type="NCBI Taxonomy" id="182803"/>
    <lineage>
        <taxon>Eukaryota</taxon>
        <taxon>Metazoa</taxon>
        <taxon>Ecdysozoa</taxon>
        <taxon>Arthropoda</taxon>
        <taxon>Chelicerata</taxon>
        <taxon>Arachnida</taxon>
        <taxon>Araneae</taxon>
        <taxon>Araneomorphae</taxon>
        <taxon>Entelegynae</taxon>
        <taxon>Araneoidea</taxon>
        <taxon>Araneidae</taxon>
        <taxon>Araneus</taxon>
    </lineage>
</organism>
<evidence type="ECO:0000313" key="2">
    <source>
        <dbReference type="Proteomes" id="UP000499080"/>
    </source>
</evidence>
<accession>A0A4Y2PD31</accession>
<reference evidence="1 2" key="1">
    <citation type="journal article" date="2019" name="Sci. Rep.">
        <title>Orb-weaving spider Araneus ventricosus genome elucidates the spidroin gene catalogue.</title>
        <authorList>
            <person name="Kono N."/>
            <person name="Nakamura H."/>
            <person name="Ohtoshi R."/>
            <person name="Moran D.A.P."/>
            <person name="Shinohara A."/>
            <person name="Yoshida Y."/>
            <person name="Fujiwara M."/>
            <person name="Mori M."/>
            <person name="Tomita M."/>
            <person name="Arakawa K."/>
        </authorList>
    </citation>
    <scope>NUCLEOTIDE SEQUENCE [LARGE SCALE GENOMIC DNA]</scope>
</reference>